<keyword evidence="3" id="KW-1185">Reference proteome</keyword>
<sequence>ILQLDAIISQMAIALVIPTVSAFVLARLVRRLLQELDARPCELRGMTLNKDCLA</sequence>
<keyword evidence="1" id="KW-0812">Transmembrane</keyword>
<evidence type="ECO:0000256" key="1">
    <source>
        <dbReference type="SAM" id="Phobius"/>
    </source>
</evidence>
<accession>A0A392TGT8</accession>
<protein>
    <submittedName>
        <fullName evidence="2">Uncharacterized protein</fullName>
    </submittedName>
</protein>
<feature type="non-terminal residue" evidence="2">
    <location>
        <position position="1"/>
    </location>
</feature>
<keyword evidence="1" id="KW-1133">Transmembrane helix</keyword>
<reference evidence="2 3" key="1">
    <citation type="journal article" date="2018" name="Front. Plant Sci.">
        <title>Red Clover (Trifolium pratense) and Zigzag Clover (T. medium) - A Picture of Genomic Similarities and Differences.</title>
        <authorList>
            <person name="Dluhosova J."/>
            <person name="Istvanek J."/>
            <person name="Nedelnik J."/>
            <person name="Repkova J."/>
        </authorList>
    </citation>
    <scope>NUCLEOTIDE SEQUENCE [LARGE SCALE GENOMIC DNA]</scope>
    <source>
        <strain evidence="3">cv. 10/8</strain>
        <tissue evidence="2">Leaf</tissue>
    </source>
</reference>
<evidence type="ECO:0000313" key="2">
    <source>
        <dbReference type="EMBL" id="MCI60343.1"/>
    </source>
</evidence>
<dbReference type="Proteomes" id="UP000265520">
    <property type="component" value="Unassembled WGS sequence"/>
</dbReference>
<evidence type="ECO:0000313" key="3">
    <source>
        <dbReference type="Proteomes" id="UP000265520"/>
    </source>
</evidence>
<dbReference type="EMBL" id="LXQA010579706">
    <property type="protein sequence ID" value="MCI60343.1"/>
    <property type="molecule type" value="Genomic_DNA"/>
</dbReference>
<comment type="caution">
    <text evidence="2">The sequence shown here is derived from an EMBL/GenBank/DDBJ whole genome shotgun (WGS) entry which is preliminary data.</text>
</comment>
<name>A0A392TGT8_9FABA</name>
<feature type="transmembrane region" description="Helical" evidence="1">
    <location>
        <begin position="6"/>
        <end position="29"/>
    </location>
</feature>
<keyword evidence="1" id="KW-0472">Membrane</keyword>
<proteinExistence type="predicted"/>
<organism evidence="2 3">
    <name type="scientific">Trifolium medium</name>
    <dbReference type="NCBI Taxonomy" id="97028"/>
    <lineage>
        <taxon>Eukaryota</taxon>
        <taxon>Viridiplantae</taxon>
        <taxon>Streptophyta</taxon>
        <taxon>Embryophyta</taxon>
        <taxon>Tracheophyta</taxon>
        <taxon>Spermatophyta</taxon>
        <taxon>Magnoliopsida</taxon>
        <taxon>eudicotyledons</taxon>
        <taxon>Gunneridae</taxon>
        <taxon>Pentapetalae</taxon>
        <taxon>rosids</taxon>
        <taxon>fabids</taxon>
        <taxon>Fabales</taxon>
        <taxon>Fabaceae</taxon>
        <taxon>Papilionoideae</taxon>
        <taxon>50 kb inversion clade</taxon>
        <taxon>NPAAA clade</taxon>
        <taxon>Hologalegina</taxon>
        <taxon>IRL clade</taxon>
        <taxon>Trifolieae</taxon>
        <taxon>Trifolium</taxon>
    </lineage>
</organism>
<dbReference type="AlphaFoldDB" id="A0A392TGT8"/>